<dbReference type="GO" id="GO:0010508">
    <property type="term" value="P:positive regulation of autophagy"/>
    <property type="evidence" value="ECO:0007669"/>
    <property type="project" value="TreeGrafter"/>
</dbReference>
<feature type="compositionally biased region" description="Basic and acidic residues" evidence="6">
    <location>
        <begin position="496"/>
        <end position="505"/>
    </location>
</feature>
<accession>A0A016TJ75</accession>
<dbReference type="FunFam" id="1.10.510.10:FF:000493">
    <property type="entry name" value="serine/threonine-protein kinase unc-51 isoform X2"/>
    <property type="match status" value="1"/>
</dbReference>
<organism evidence="8 9">
    <name type="scientific">Ancylostoma ceylanicum</name>
    <dbReference type="NCBI Taxonomy" id="53326"/>
    <lineage>
        <taxon>Eukaryota</taxon>
        <taxon>Metazoa</taxon>
        <taxon>Ecdysozoa</taxon>
        <taxon>Nematoda</taxon>
        <taxon>Chromadorea</taxon>
        <taxon>Rhabditida</taxon>
        <taxon>Rhabditina</taxon>
        <taxon>Rhabditomorpha</taxon>
        <taxon>Strongyloidea</taxon>
        <taxon>Ancylostomatidae</taxon>
        <taxon>Ancylostomatinae</taxon>
        <taxon>Ancylostoma</taxon>
    </lineage>
</organism>
<dbReference type="AlphaFoldDB" id="A0A016TJ75"/>
<keyword evidence="4 5" id="KW-0067">ATP-binding</keyword>
<evidence type="ECO:0000256" key="5">
    <source>
        <dbReference type="PROSITE-ProRule" id="PRU10141"/>
    </source>
</evidence>
<feature type="region of interest" description="Disordered" evidence="6">
    <location>
        <begin position="570"/>
        <end position="617"/>
    </location>
</feature>
<protein>
    <recommendedName>
        <fullName evidence="7">Protein kinase domain-containing protein</fullName>
    </recommendedName>
</protein>
<dbReference type="GO" id="GO:0005524">
    <property type="term" value="F:ATP binding"/>
    <property type="evidence" value="ECO:0007669"/>
    <property type="project" value="UniProtKB-UniRule"/>
</dbReference>
<dbReference type="GO" id="GO:0034727">
    <property type="term" value="P:piecemeal microautophagy of the nucleus"/>
    <property type="evidence" value="ECO:0007669"/>
    <property type="project" value="TreeGrafter"/>
</dbReference>
<dbReference type="GO" id="GO:0034045">
    <property type="term" value="C:phagophore assembly site membrane"/>
    <property type="evidence" value="ECO:0007669"/>
    <property type="project" value="TreeGrafter"/>
</dbReference>
<dbReference type="Gene3D" id="3.30.200.20">
    <property type="entry name" value="Phosphorylase Kinase, domain 1"/>
    <property type="match status" value="1"/>
</dbReference>
<dbReference type="InterPro" id="IPR045269">
    <property type="entry name" value="Atg1-like"/>
</dbReference>
<feature type="compositionally biased region" description="Low complexity" evidence="6">
    <location>
        <begin position="299"/>
        <end position="318"/>
    </location>
</feature>
<dbReference type="InterPro" id="IPR000719">
    <property type="entry name" value="Prot_kinase_dom"/>
</dbReference>
<feature type="region of interest" description="Disordered" evidence="6">
    <location>
        <begin position="461"/>
        <end position="558"/>
    </location>
</feature>
<dbReference type="PROSITE" id="PS50011">
    <property type="entry name" value="PROTEIN_KINASE_DOM"/>
    <property type="match status" value="1"/>
</dbReference>
<dbReference type="STRING" id="53326.A0A016TJ75"/>
<evidence type="ECO:0000313" key="9">
    <source>
        <dbReference type="Proteomes" id="UP000024635"/>
    </source>
</evidence>
<dbReference type="InterPro" id="IPR008271">
    <property type="entry name" value="Ser/Thr_kinase_AS"/>
</dbReference>
<evidence type="ECO:0000313" key="8">
    <source>
        <dbReference type="EMBL" id="EYC02766.1"/>
    </source>
</evidence>
<dbReference type="GO" id="GO:0005776">
    <property type="term" value="C:autophagosome"/>
    <property type="evidence" value="ECO:0007669"/>
    <property type="project" value="TreeGrafter"/>
</dbReference>
<dbReference type="GO" id="GO:0061709">
    <property type="term" value="P:reticulophagy"/>
    <property type="evidence" value="ECO:0007669"/>
    <property type="project" value="TreeGrafter"/>
</dbReference>
<dbReference type="GO" id="GO:0000045">
    <property type="term" value="P:autophagosome assembly"/>
    <property type="evidence" value="ECO:0007669"/>
    <property type="project" value="TreeGrafter"/>
</dbReference>
<reference evidence="9" key="1">
    <citation type="journal article" date="2015" name="Nat. Genet.">
        <title>The genome and transcriptome of the zoonotic hookworm Ancylostoma ceylanicum identify infection-specific gene families.</title>
        <authorList>
            <person name="Schwarz E.M."/>
            <person name="Hu Y."/>
            <person name="Antoshechkin I."/>
            <person name="Miller M.M."/>
            <person name="Sternberg P.W."/>
            <person name="Aroian R.V."/>
        </authorList>
    </citation>
    <scope>NUCLEOTIDE SEQUENCE</scope>
    <source>
        <strain evidence="9">HY135</strain>
    </source>
</reference>
<dbReference type="OrthoDB" id="346907at2759"/>
<evidence type="ECO:0000259" key="7">
    <source>
        <dbReference type="PROSITE" id="PS50011"/>
    </source>
</evidence>
<dbReference type="EMBL" id="JARK01001434">
    <property type="protein sequence ID" value="EYC02766.1"/>
    <property type="molecule type" value="Genomic_DNA"/>
</dbReference>
<name>A0A016TJ75_9BILA</name>
<dbReference type="SMART" id="SM00220">
    <property type="entry name" value="S_TKc"/>
    <property type="match status" value="1"/>
</dbReference>
<feature type="compositionally biased region" description="Polar residues" evidence="6">
    <location>
        <begin position="514"/>
        <end position="525"/>
    </location>
</feature>
<evidence type="ECO:0000256" key="6">
    <source>
        <dbReference type="SAM" id="MobiDB-lite"/>
    </source>
</evidence>
<dbReference type="InterPro" id="IPR017441">
    <property type="entry name" value="Protein_kinase_ATP_BS"/>
</dbReference>
<dbReference type="PANTHER" id="PTHR24348">
    <property type="entry name" value="SERINE/THREONINE-PROTEIN KINASE UNC-51-RELATED"/>
    <property type="match status" value="1"/>
</dbReference>
<sequence>MMERFDGFEYSTKDVIGHGAFAIVYKGKYSDRPDVPVAIKAIAKKNIGKSKNLLTKEIKILKTLSGLQHTNLVALLKCTETQTHVYLVMEYCNGGDLADYLSQKTTLQEDTIHHFVVQIARALEAINKEGIVHRDLKPQNILLCNPTRHSNPPASELIIKLADFGFARFLSEGVMAATLCGSPMYMAPEVIMSLQYDAKADLWSIGTILFQCLTGKAPFQAQNPPQLKAYYEKNRDLRPNIPDYCSAPLRDLLLRLLKRNAKDRITFEEFFNHPFLHQPPIASPSKRILDAASPMVVRRVIPPPSSSGSPSARGSGSRLESPQPTRRTIKMPESPVVRRAATQAMHDSNDFTFLPPLSGHQQPSSGGRHEHSPVKQVQVHTSSSQMPTAPVKAVPVPSQRNAFTKIEERRLGNKDSENEPCSAIPSPSVRAVSALKRTTVGQPAAEPTPVPTVENMTLPSTQFIVRGATGRRSLAERTRQRKLTEESSPAALAGKVPEDHHEPKAEPQPAEPTPSETVGTGSAPSLDNAKFLSASPPETRVSPPVPAQLDISDDEDDTMHQSLKLAFGSAGRADSLKSEAMESCISGEEGSELSMDVADPSDSLSAPHAASASKVPALLGSLPRTPALFGRRDEEEEDADESSPRALEQETVMEEEHKQILAKLRFVVELVDTLVQVAEQKENPLVAAMSNRKTEPSSAFRRAEQLVVYVRALHMLSSALLLAQRNVASRVLHPSPAVQNVLNILNDKYHQCLVRSQELASLGLPGQDPAMAVISAERIMYKHAIELCQTAALDELFGNPQLCSQSRQQSGSGGWARTAPHCILYCIPPARCPINNGRFEAVHHCKNHGNEGMTKWFCNVNGARLVLFDRSGIVYLAPILVGLQSFEFSWLRPLFLGQPNSYLIRIIGWCCAHA</sequence>
<dbReference type="Gene3D" id="1.10.510.10">
    <property type="entry name" value="Transferase(Phosphotransferase) domain 1"/>
    <property type="match status" value="1"/>
</dbReference>
<dbReference type="SUPFAM" id="SSF56112">
    <property type="entry name" value="Protein kinase-like (PK-like)"/>
    <property type="match status" value="1"/>
</dbReference>
<keyword evidence="2 5" id="KW-0547">Nucleotide-binding</keyword>
<feature type="region of interest" description="Disordered" evidence="6">
    <location>
        <begin position="408"/>
        <end position="429"/>
    </location>
</feature>
<keyword evidence="9" id="KW-1185">Reference proteome</keyword>
<dbReference type="FunFam" id="3.30.200.20:FF:000149">
    <property type="entry name" value="serine/threonine-protein kinase unc-51 isoform X1"/>
    <property type="match status" value="1"/>
</dbReference>
<feature type="compositionally biased region" description="Polar residues" evidence="6">
    <location>
        <begin position="378"/>
        <end position="387"/>
    </location>
</feature>
<dbReference type="GO" id="GO:0042594">
    <property type="term" value="P:response to starvation"/>
    <property type="evidence" value="ECO:0007669"/>
    <property type="project" value="TreeGrafter"/>
</dbReference>
<gene>
    <name evidence="8" type="primary">Acey_s0098.g3112</name>
    <name evidence="8" type="synonym">Acey-unc-51</name>
    <name evidence="8" type="ORF">Y032_0098g3112</name>
</gene>
<evidence type="ECO:0000256" key="1">
    <source>
        <dbReference type="ARBA" id="ARBA00022679"/>
    </source>
</evidence>
<feature type="binding site" evidence="5">
    <location>
        <position position="45"/>
    </location>
    <ligand>
        <name>ATP</name>
        <dbReference type="ChEBI" id="CHEBI:30616"/>
    </ligand>
</feature>
<evidence type="ECO:0000256" key="3">
    <source>
        <dbReference type="ARBA" id="ARBA00022777"/>
    </source>
</evidence>
<keyword evidence="1" id="KW-0808">Transferase</keyword>
<comment type="caution">
    <text evidence="8">The sequence shown here is derived from an EMBL/GenBank/DDBJ whole genome shotgun (WGS) entry which is preliminary data.</text>
</comment>
<evidence type="ECO:0000256" key="4">
    <source>
        <dbReference type="ARBA" id="ARBA00022840"/>
    </source>
</evidence>
<dbReference type="Proteomes" id="UP000024635">
    <property type="component" value="Unassembled WGS sequence"/>
</dbReference>
<dbReference type="GO" id="GO:0005829">
    <property type="term" value="C:cytosol"/>
    <property type="evidence" value="ECO:0007669"/>
    <property type="project" value="TreeGrafter"/>
</dbReference>
<keyword evidence="3" id="KW-0418">Kinase</keyword>
<dbReference type="Pfam" id="PF00069">
    <property type="entry name" value="Pkinase"/>
    <property type="match status" value="1"/>
</dbReference>
<proteinExistence type="predicted"/>
<feature type="compositionally biased region" description="Basic and acidic residues" evidence="6">
    <location>
        <begin position="408"/>
        <end position="417"/>
    </location>
</feature>
<feature type="region of interest" description="Disordered" evidence="6">
    <location>
        <begin position="629"/>
        <end position="652"/>
    </location>
</feature>
<dbReference type="InterPro" id="IPR011009">
    <property type="entry name" value="Kinase-like_dom_sf"/>
</dbReference>
<dbReference type="GO" id="GO:0000422">
    <property type="term" value="P:autophagy of mitochondrion"/>
    <property type="evidence" value="ECO:0007669"/>
    <property type="project" value="TreeGrafter"/>
</dbReference>
<feature type="compositionally biased region" description="Basic and acidic residues" evidence="6">
    <location>
        <begin position="473"/>
        <end position="485"/>
    </location>
</feature>
<dbReference type="PROSITE" id="PS00108">
    <property type="entry name" value="PROTEIN_KINASE_ST"/>
    <property type="match status" value="1"/>
</dbReference>
<dbReference type="GO" id="GO:0048675">
    <property type="term" value="P:axon extension"/>
    <property type="evidence" value="ECO:0007669"/>
    <property type="project" value="TreeGrafter"/>
</dbReference>
<feature type="region of interest" description="Disordered" evidence="6">
    <location>
        <begin position="299"/>
        <end position="392"/>
    </location>
</feature>
<dbReference type="PANTHER" id="PTHR24348:SF22">
    <property type="entry name" value="NON-SPECIFIC SERINE_THREONINE PROTEIN KINASE"/>
    <property type="match status" value="1"/>
</dbReference>
<evidence type="ECO:0000256" key="2">
    <source>
        <dbReference type="ARBA" id="ARBA00022741"/>
    </source>
</evidence>
<dbReference type="PROSITE" id="PS00107">
    <property type="entry name" value="PROTEIN_KINASE_ATP"/>
    <property type="match status" value="1"/>
</dbReference>
<feature type="domain" description="Protein kinase" evidence="7">
    <location>
        <begin position="10"/>
        <end position="276"/>
    </location>
</feature>
<dbReference type="GO" id="GO:0004674">
    <property type="term" value="F:protein serine/threonine kinase activity"/>
    <property type="evidence" value="ECO:0007669"/>
    <property type="project" value="InterPro"/>
</dbReference>